<dbReference type="SUPFAM" id="SSF88659">
    <property type="entry name" value="Sigma3 and sigma4 domains of RNA polymerase sigma factors"/>
    <property type="match status" value="1"/>
</dbReference>
<comment type="caution">
    <text evidence="8">The sequence shown here is derived from an EMBL/GenBank/DDBJ whole genome shotgun (WGS) entry which is preliminary data.</text>
</comment>
<keyword evidence="4" id="KW-0238">DNA-binding</keyword>
<keyword evidence="5" id="KW-0804">Transcription</keyword>
<dbReference type="GO" id="GO:0003677">
    <property type="term" value="F:DNA binding"/>
    <property type="evidence" value="ECO:0007669"/>
    <property type="project" value="UniProtKB-KW"/>
</dbReference>
<dbReference type="CDD" id="cd06171">
    <property type="entry name" value="Sigma70_r4"/>
    <property type="match status" value="1"/>
</dbReference>
<gene>
    <name evidence="8" type="ORF">A2876_03825</name>
</gene>
<dbReference type="PANTHER" id="PTHR43133:SF8">
    <property type="entry name" value="RNA POLYMERASE SIGMA FACTOR HI_1459-RELATED"/>
    <property type="match status" value="1"/>
</dbReference>
<feature type="domain" description="RNA polymerase sigma factor 70 region 4 type 2" evidence="7">
    <location>
        <begin position="108"/>
        <end position="159"/>
    </location>
</feature>
<evidence type="ECO:0000256" key="3">
    <source>
        <dbReference type="ARBA" id="ARBA00023082"/>
    </source>
</evidence>
<dbReference type="Proteomes" id="UP000178176">
    <property type="component" value="Unassembled WGS sequence"/>
</dbReference>
<comment type="similarity">
    <text evidence="1">Belongs to the sigma-70 factor family. ECF subfamily.</text>
</comment>
<dbReference type="AlphaFoldDB" id="A0A1F4YFT6"/>
<dbReference type="InterPro" id="IPR013249">
    <property type="entry name" value="RNA_pol_sigma70_r4_t2"/>
</dbReference>
<feature type="domain" description="RNA polymerase sigma-70 region 2" evidence="6">
    <location>
        <begin position="12"/>
        <end position="78"/>
    </location>
</feature>
<evidence type="ECO:0000313" key="9">
    <source>
        <dbReference type="Proteomes" id="UP000178176"/>
    </source>
</evidence>
<dbReference type="GO" id="GO:0016987">
    <property type="term" value="F:sigma factor activity"/>
    <property type="evidence" value="ECO:0007669"/>
    <property type="project" value="UniProtKB-KW"/>
</dbReference>
<dbReference type="InterPro" id="IPR014284">
    <property type="entry name" value="RNA_pol_sigma-70_dom"/>
</dbReference>
<dbReference type="InterPro" id="IPR013324">
    <property type="entry name" value="RNA_pol_sigma_r3/r4-like"/>
</dbReference>
<evidence type="ECO:0000313" key="8">
    <source>
        <dbReference type="EMBL" id="OGC92782.1"/>
    </source>
</evidence>
<evidence type="ECO:0000256" key="1">
    <source>
        <dbReference type="ARBA" id="ARBA00010641"/>
    </source>
</evidence>
<dbReference type="NCBIfam" id="TIGR02937">
    <property type="entry name" value="sigma70-ECF"/>
    <property type="match status" value="1"/>
</dbReference>
<sequence length="167" mass="19543">MPPKTHALLTRLYNQFGQRILKVILKRNGGDLQTAEQVLQDTYVAAYKSFHTFHHKSTYFTWLCRIALNKLADYYRHQVNSNFQLKVDLPSHELSPEEKLALDELRAKVNACLNLLPPEYRRLLHLKYYEELSNKQISLKLNLSARSLEGRLYRAKKLLANLYAKSP</sequence>
<reference evidence="8 9" key="1">
    <citation type="journal article" date="2016" name="Nat. Commun.">
        <title>Thousands of microbial genomes shed light on interconnected biogeochemical processes in an aquifer system.</title>
        <authorList>
            <person name="Anantharaman K."/>
            <person name="Brown C.T."/>
            <person name="Hug L.A."/>
            <person name="Sharon I."/>
            <person name="Castelle C.J."/>
            <person name="Probst A.J."/>
            <person name="Thomas B.C."/>
            <person name="Singh A."/>
            <person name="Wilkins M.J."/>
            <person name="Karaoz U."/>
            <person name="Brodie E.L."/>
            <person name="Williams K.H."/>
            <person name="Hubbard S.S."/>
            <person name="Banfield J.F."/>
        </authorList>
    </citation>
    <scope>NUCLEOTIDE SEQUENCE [LARGE SCALE GENOMIC DNA]</scope>
</reference>
<keyword evidence="2" id="KW-0805">Transcription regulation</keyword>
<dbReference type="SUPFAM" id="SSF88946">
    <property type="entry name" value="Sigma2 domain of RNA polymerase sigma factors"/>
    <property type="match status" value="1"/>
</dbReference>
<dbReference type="InterPro" id="IPR013325">
    <property type="entry name" value="RNA_pol_sigma_r2"/>
</dbReference>
<evidence type="ECO:0000256" key="5">
    <source>
        <dbReference type="ARBA" id="ARBA00023163"/>
    </source>
</evidence>
<dbReference type="GO" id="GO:0006352">
    <property type="term" value="P:DNA-templated transcription initiation"/>
    <property type="evidence" value="ECO:0007669"/>
    <property type="project" value="InterPro"/>
</dbReference>
<accession>A0A1F4YFT6</accession>
<dbReference type="Pfam" id="PF08281">
    <property type="entry name" value="Sigma70_r4_2"/>
    <property type="match status" value="1"/>
</dbReference>
<evidence type="ECO:0000259" key="6">
    <source>
        <dbReference type="Pfam" id="PF04542"/>
    </source>
</evidence>
<evidence type="ECO:0000256" key="2">
    <source>
        <dbReference type="ARBA" id="ARBA00023015"/>
    </source>
</evidence>
<evidence type="ECO:0000256" key="4">
    <source>
        <dbReference type="ARBA" id="ARBA00023125"/>
    </source>
</evidence>
<dbReference type="Pfam" id="PF04542">
    <property type="entry name" value="Sigma70_r2"/>
    <property type="match status" value="1"/>
</dbReference>
<dbReference type="EMBL" id="MEXH01000007">
    <property type="protein sequence ID" value="OGC92782.1"/>
    <property type="molecule type" value="Genomic_DNA"/>
</dbReference>
<evidence type="ECO:0000259" key="7">
    <source>
        <dbReference type="Pfam" id="PF08281"/>
    </source>
</evidence>
<proteinExistence type="inferred from homology"/>
<evidence type="ECO:0008006" key="10">
    <source>
        <dbReference type="Google" id="ProtNLM"/>
    </source>
</evidence>
<dbReference type="InterPro" id="IPR039425">
    <property type="entry name" value="RNA_pol_sigma-70-like"/>
</dbReference>
<dbReference type="InterPro" id="IPR036388">
    <property type="entry name" value="WH-like_DNA-bd_sf"/>
</dbReference>
<organism evidence="8 9">
    <name type="scientific">Candidatus Amesbacteria bacterium RIFCSPHIGHO2_01_FULL_48_32b</name>
    <dbReference type="NCBI Taxonomy" id="1797253"/>
    <lineage>
        <taxon>Bacteria</taxon>
        <taxon>Candidatus Amesiibacteriota</taxon>
    </lineage>
</organism>
<protein>
    <recommendedName>
        <fullName evidence="10">RNA polymerase sigma factor</fullName>
    </recommendedName>
</protein>
<dbReference type="PANTHER" id="PTHR43133">
    <property type="entry name" value="RNA POLYMERASE ECF-TYPE SIGMA FACTO"/>
    <property type="match status" value="1"/>
</dbReference>
<keyword evidence="3" id="KW-0731">Sigma factor</keyword>
<name>A0A1F4YFT6_9BACT</name>
<dbReference type="Gene3D" id="1.10.1740.10">
    <property type="match status" value="1"/>
</dbReference>
<dbReference type="InterPro" id="IPR007627">
    <property type="entry name" value="RNA_pol_sigma70_r2"/>
</dbReference>
<dbReference type="Gene3D" id="1.10.10.10">
    <property type="entry name" value="Winged helix-like DNA-binding domain superfamily/Winged helix DNA-binding domain"/>
    <property type="match status" value="1"/>
</dbReference>